<dbReference type="KEGG" id="vg:62680331"/>
<keyword evidence="3" id="KW-1185">Reference proteome</keyword>
<feature type="transmembrane region" description="Helical" evidence="1">
    <location>
        <begin position="15"/>
        <end position="41"/>
    </location>
</feature>
<keyword evidence="1" id="KW-0812">Transmembrane</keyword>
<keyword evidence="1" id="KW-0472">Membrane</keyword>
<organism evidence="2 3">
    <name type="scientific">Bacteriophage Phobos</name>
    <dbReference type="NCBI Taxonomy" id="2662138"/>
    <lineage>
        <taxon>Viruses</taxon>
        <taxon>Duplodnaviria</taxon>
        <taxon>Heunggongvirae</taxon>
        <taxon>Uroviricota</taxon>
        <taxon>Caudoviricetes</taxon>
        <taxon>Casjensviridae</taxon>
        <taxon>Phobosvirus</taxon>
        <taxon>Phobosvirus phobos</taxon>
    </lineage>
</organism>
<dbReference type="GeneID" id="62680331"/>
<dbReference type="RefSeq" id="YP_009997813.1">
    <property type="nucleotide sequence ID" value="NC_052977.1"/>
</dbReference>
<accession>A0A5Q2U773</accession>
<keyword evidence="1" id="KW-1133">Transmembrane helix</keyword>
<evidence type="ECO:0000256" key="1">
    <source>
        <dbReference type="SAM" id="Phobius"/>
    </source>
</evidence>
<evidence type="ECO:0000313" key="3">
    <source>
        <dbReference type="Proteomes" id="UP000383418"/>
    </source>
</evidence>
<sequence>MTYYREVAPNPAAVMYARIVLGTMKLAAVAAVAIVAGLVLINL</sequence>
<dbReference type="EMBL" id="MN478374">
    <property type="protein sequence ID" value="QGH45030.1"/>
    <property type="molecule type" value="Genomic_DNA"/>
</dbReference>
<protein>
    <submittedName>
        <fullName evidence="2">Uncharacterized protein</fullName>
    </submittedName>
</protein>
<proteinExistence type="predicted"/>
<name>A0A5Q2U773_9CAUD</name>
<evidence type="ECO:0000313" key="2">
    <source>
        <dbReference type="EMBL" id="QGH45030.1"/>
    </source>
</evidence>
<dbReference type="Proteomes" id="UP000383418">
    <property type="component" value="Segment"/>
</dbReference>
<reference evidence="2 3" key="1">
    <citation type="submission" date="2019-09" db="EMBL/GenBank/DDBJ databases">
        <title>Phages that infect the bacterial plant pathogen.</title>
        <authorList>
            <person name="Lightbourn L."/>
            <person name="Amarillas L."/>
            <person name="Estrada M."/>
            <person name="Leon R."/>
            <person name="Figueroa L."/>
        </authorList>
    </citation>
    <scope>NUCLEOTIDE SEQUENCE [LARGE SCALE GENOMIC DNA]</scope>
</reference>